<sequence>MKKLILALALVLALALPALAANPFVDVPLNHWAYDAVQSLAAKGIIVGYPDGTFGGNRALTRYEFAMAIARAVGYLEQKIGEAGYATQEDIATLEKLVQEFADELKQLGVTVDDLKKALGEQSAAIKALEDRVAALEKYAEPVKVTGEFDVTYTAYAPTASGKTDAKLSDETTLNVVATINDYTTAGVELKITDTLNTPSVSADEFFIDYKKDEWYIRVGDIDQPKVDLGLVLGEYQPDDDDNDLSYEGIYVVYAPEDSDITWKMYADVNEFYTLRMEWEKVALGVTWMPEGASLYNANSDLIVSASGWTDFDESDVTLKLEGAYGVLSGSYGVAGQVDIKASEDITLTLDGHYITAGFTPATSSASPSSFNADEMGFGVAATFDLSAKDSAEKWTLDLEYDYAQAISSGAVTTNKVSGTVTYIPEDAAKGVKEITYEGTEEKGVVKVTYDLLTSGITLYGAYLNYPLNLDSEENAAYLSVGAEYNMATQGITAVGQFKYQWLKEGTTATLEARYDSVTPSGVPPYSVLARLDWEMAKNTTLTLSYECNTWQNYDLDIWGNKDTRDFGSGEIIDSAGTVTAELTVSF</sequence>
<feature type="domain" description="SLH" evidence="3">
    <location>
        <begin position="20"/>
        <end position="83"/>
    </location>
</feature>
<gene>
    <name evidence="4" type="ORF">ENV30_07200</name>
</gene>
<accession>A0A7V3YH97</accession>
<evidence type="ECO:0000259" key="3">
    <source>
        <dbReference type="PROSITE" id="PS51272"/>
    </source>
</evidence>
<feature type="coiled-coil region" evidence="1">
    <location>
        <begin position="98"/>
        <end position="139"/>
    </location>
</feature>
<feature type="chain" id="PRO_5031110188" description="SLH domain-containing protein" evidence="2">
    <location>
        <begin position="21"/>
        <end position="587"/>
    </location>
</feature>
<dbReference type="AlphaFoldDB" id="A0A7V3YH97"/>
<proteinExistence type="predicted"/>
<evidence type="ECO:0000256" key="2">
    <source>
        <dbReference type="SAM" id="SignalP"/>
    </source>
</evidence>
<protein>
    <recommendedName>
        <fullName evidence="3">SLH domain-containing protein</fullName>
    </recommendedName>
</protein>
<dbReference type="PROSITE" id="PS51272">
    <property type="entry name" value="SLH"/>
    <property type="match status" value="1"/>
</dbReference>
<dbReference type="InterPro" id="IPR051465">
    <property type="entry name" value="Cell_Envelope_Struct_Comp"/>
</dbReference>
<reference evidence="4" key="1">
    <citation type="journal article" date="2020" name="mSystems">
        <title>Genome- and Community-Level Interaction Insights into Carbon Utilization and Element Cycling Functions of Hydrothermarchaeota in Hydrothermal Sediment.</title>
        <authorList>
            <person name="Zhou Z."/>
            <person name="Liu Y."/>
            <person name="Xu W."/>
            <person name="Pan J."/>
            <person name="Luo Z.H."/>
            <person name="Li M."/>
        </authorList>
    </citation>
    <scope>NUCLEOTIDE SEQUENCE [LARGE SCALE GENOMIC DNA]</scope>
    <source>
        <strain evidence="4">SpSt-747</strain>
    </source>
</reference>
<comment type="caution">
    <text evidence="4">The sequence shown here is derived from an EMBL/GenBank/DDBJ whole genome shotgun (WGS) entry which is preliminary data.</text>
</comment>
<keyword evidence="2" id="KW-0732">Signal</keyword>
<dbReference type="Pfam" id="PF00395">
    <property type="entry name" value="SLH"/>
    <property type="match status" value="1"/>
</dbReference>
<evidence type="ECO:0000256" key="1">
    <source>
        <dbReference type="SAM" id="Coils"/>
    </source>
</evidence>
<dbReference type="InterPro" id="IPR001119">
    <property type="entry name" value="SLH_dom"/>
</dbReference>
<organism evidence="4">
    <name type="scientific">Candidatus Caldatribacterium californiense</name>
    <dbReference type="NCBI Taxonomy" id="1454726"/>
    <lineage>
        <taxon>Bacteria</taxon>
        <taxon>Pseudomonadati</taxon>
        <taxon>Atribacterota</taxon>
        <taxon>Atribacteria</taxon>
        <taxon>Atribacterales</taxon>
        <taxon>Candidatus Caldatribacteriaceae</taxon>
        <taxon>Candidatus Caldatribacterium</taxon>
    </lineage>
</organism>
<feature type="signal peptide" evidence="2">
    <location>
        <begin position="1"/>
        <end position="20"/>
    </location>
</feature>
<dbReference type="EMBL" id="DTFV01000104">
    <property type="protein sequence ID" value="HGI31073.1"/>
    <property type="molecule type" value="Genomic_DNA"/>
</dbReference>
<keyword evidence="1" id="KW-0175">Coiled coil</keyword>
<dbReference type="PANTHER" id="PTHR43308:SF1">
    <property type="entry name" value="OUTER MEMBRANE PROTEIN ALPHA"/>
    <property type="match status" value="1"/>
</dbReference>
<dbReference type="PANTHER" id="PTHR43308">
    <property type="entry name" value="OUTER MEMBRANE PROTEIN ALPHA-RELATED"/>
    <property type="match status" value="1"/>
</dbReference>
<evidence type="ECO:0000313" key="4">
    <source>
        <dbReference type="EMBL" id="HGI31073.1"/>
    </source>
</evidence>
<name>A0A7V3YH97_9BACT</name>